<protein>
    <recommendedName>
        <fullName evidence="4">KAP NTPase domain-containing protein</fullName>
    </recommendedName>
</protein>
<sequence length="579" mass="64814">MTGSTKLTPTEMVTKELGRFLADKRPEVICVKGRWGVGKTFAWKKALQDAAAGGQIALGTYSYVSLFGITTLEQLKYSIFENRTSGKAIATGANLESVSVGFSDIIKTVGPKTLEALGGKNLAEIAQASSFLMVRDQFICIDDIERKGKDLRAIDILGLVSMLAEQRNCKIVIIMNDEQLDEEKADFLKYQEKVIDRSLVYCPSPQESINIGLKDNKDFAQELGELCTRLNLSNIRVIKKIEKLVHQIWPVIKGYDPKIVKAHIKTMTVLGWAHYAEHGKPGEITSSESTVDFIMKRYGRALYGQTAEITLEEQRVEALLRMVEFEKADEADAVLNEGIKNGYFDEVDIAKYCDLSAEALNNSDAAAKWSAVWDRLHGSFDDDEKEFVVELMSAFEQNIKFISLSDLNHSVKILKQLSHEAEAKTLIKTFIDRRSTDPSFFNLSSNVFGSQIDDADVRHACNEKLIATAPKRPLHEILLEIYKNRGWNPADMEALVGASVDDYYEAFKMPLGDDHRRLVASALHFREFVNPDKEFLTVLEKAEEALRRIEKENALNAIRVGGLGIRPAPQSPPETLPIT</sequence>
<dbReference type="KEGG" id="trb:HB776_08510"/>
<dbReference type="EMBL" id="CP050292">
    <property type="protein sequence ID" value="QND71275.1"/>
    <property type="molecule type" value="Genomic_DNA"/>
</dbReference>
<accession>A0A7G6TWZ3</accession>
<evidence type="ECO:0000313" key="3">
    <source>
        <dbReference type="Proteomes" id="UP000515291"/>
    </source>
</evidence>
<feature type="coiled-coil region" evidence="1">
    <location>
        <begin position="532"/>
        <end position="559"/>
    </location>
</feature>
<dbReference type="SUPFAM" id="SSF52540">
    <property type="entry name" value="P-loop containing nucleoside triphosphate hydrolases"/>
    <property type="match status" value="1"/>
</dbReference>
<dbReference type="RefSeq" id="WP_184516843.1">
    <property type="nucleotide sequence ID" value="NZ_CP050292.1"/>
</dbReference>
<proteinExistence type="predicted"/>
<keyword evidence="1" id="KW-0175">Coiled coil</keyword>
<dbReference type="Proteomes" id="UP000515291">
    <property type="component" value="Chromosome"/>
</dbReference>
<gene>
    <name evidence="2" type="ORF">HB776_08510</name>
</gene>
<reference evidence="3" key="1">
    <citation type="journal article" date="2020" name="Mol. Plant Microbe">
        <title>Rhizobial microsymbionts of the narrowly endemic Oxytropis species growing in Kamchatka are characterized by significant genetic diversity and possess a set of genes that are associated with T3SS and T6SS secretion systems and can affect the development of symbiosis.</title>
        <authorList>
            <person name="Safronova V."/>
            <person name="Guro P."/>
            <person name="Sazanova A."/>
            <person name="Kuznetsova I."/>
            <person name="Belimov A."/>
            <person name="Yakubov V."/>
            <person name="Chirak E."/>
            <person name="Afonin A."/>
            <person name="Gogolev Y."/>
            <person name="Andronov E."/>
            <person name="Tikhonovich I."/>
        </authorList>
    </citation>
    <scope>NUCLEOTIDE SEQUENCE [LARGE SCALE GENOMIC DNA]</scope>
    <source>
        <strain evidence="3">581</strain>
    </source>
</reference>
<evidence type="ECO:0000313" key="2">
    <source>
        <dbReference type="EMBL" id="QND71275.1"/>
    </source>
</evidence>
<dbReference type="InterPro" id="IPR027417">
    <property type="entry name" value="P-loop_NTPase"/>
</dbReference>
<dbReference type="AlphaFoldDB" id="A0A7G6TWZ3"/>
<dbReference type="Gene3D" id="3.40.50.300">
    <property type="entry name" value="P-loop containing nucleotide triphosphate hydrolases"/>
    <property type="match status" value="1"/>
</dbReference>
<evidence type="ECO:0000256" key="1">
    <source>
        <dbReference type="SAM" id="Coils"/>
    </source>
</evidence>
<evidence type="ECO:0008006" key="4">
    <source>
        <dbReference type="Google" id="ProtNLM"/>
    </source>
</evidence>
<organism evidence="2 3">
    <name type="scientific">Tardiphaga robiniae</name>
    <dbReference type="NCBI Taxonomy" id="943830"/>
    <lineage>
        <taxon>Bacteria</taxon>
        <taxon>Pseudomonadati</taxon>
        <taxon>Pseudomonadota</taxon>
        <taxon>Alphaproteobacteria</taxon>
        <taxon>Hyphomicrobiales</taxon>
        <taxon>Nitrobacteraceae</taxon>
        <taxon>Tardiphaga</taxon>
    </lineage>
</organism>
<name>A0A7G6TWZ3_9BRAD</name>